<dbReference type="Pfam" id="PF20293">
    <property type="entry name" value="MC6"/>
    <property type="match status" value="1"/>
</dbReference>
<accession>A0ABY2VVC0</accession>
<reference evidence="1 2" key="1">
    <citation type="submission" date="2018-01" db="EMBL/GenBank/DDBJ databases">
        <authorList>
            <person name="Paulsen S."/>
            <person name="Gram L.K."/>
        </authorList>
    </citation>
    <scope>NUCLEOTIDE SEQUENCE [LARGE SCALE GENOMIC DNA]</scope>
    <source>
        <strain evidence="1 2">S3895</strain>
    </source>
</reference>
<evidence type="ECO:0000313" key="2">
    <source>
        <dbReference type="Proteomes" id="UP000307164"/>
    </source>
</evidence>
<keyword evidence="2" id="KW-1185">Reference proteome</keyword>
<sequence length="76" mass="8591">MITIDSDPMLNPIYIGASILNELSSIDFTEIGIEELYSAIKDKLDMSYEVFTFSLDWLYIIGALDINENGFLVYAT</sequence>
<comment type="caution">
    <text evidence="1">The sequence shown here is derived from an EMBL/GenBank/DDBJ whole genome shotgun (WGS) entry which is preliminary data.</text>
</comment>
<organism evidence="1 2">
    <name type="scientific">Pseudoalteromonas aurantia</name>
    <dbReference type="NCBI Taxonomy" id="43654"/>
    <lineage>
        <taxon>Bacteria</taxon>
        <taxon>Pseudomonadati</taxon>
        <taxon>Pseudomonadota</taxon>
        <taxon>Gammaproteobacteria</taxon>
        <taxon>Alteromonadales</taxon>
        <taxon>Pseudoalteromonadaceae</taxon>
        <taxon>Pseudoalteromonas</taxon>
    </lineage>
</organism>
<dbReference type="InterPro" id="IPR046897">
    <property type="entry name" value="ABC-3C_MC6"/>
</dbReference>
<reference evidence="2" key="2">
    <citation type="submission" date="2019-06" db="EMBL/GenBank/DDBJ databases">
        <title>Co-occurence of chitin degradation, pigmentation and bioactivity in marine Pseudoalteromonas.</title>
        <authorList>
            <person name="Sonnenschein E.C."/>
            <person name="Bech P.K."/>
        </authorList>
    </citation>
    <scope>NUCLEOTIDE SEQUENCE [LARGE SCALE GENOMIC DNA]</scope>
    <source>
        <strain evidence="2">S3895</strain>
    </source>
</reference>
<name>A0ABY2VVC0_9GAMM</name>
<gene>
    <name evidence="1" type="ORF">CWC20_14635</name>
</gene>
<proteinExistence type="predicted"/>
<evidence type="ECO:0000313" key="1">
    <source>
        <dbReference type="EMBL" id="TMO72804.1"/>
    </source>
</evidence>
<dbReference type="EMBL" id="PNBW01000072">
    <property type="protein sequence ID" value="TMO72804.1"/>
    <property type="molecule type" value="Genomic_DNA"/>
</dbReference>
<dbReference type="RefSeq" id="WP_138675664.1">
    <property type="nucleotide sequence ID" value="NZ_PNBW01000072.1"/>
</dbReference>
<protein>
    <submittedName>
        <fullName evidence="1">Uncharacterized protein</fullName>
    </submittedName>
</protein>
<dbReference type="Proteomes" id="UP000307164">
    <property type="component" value="Unassembled WGS sequence"/>
</dbReference>